<evidence type="ECO:0000256" key="6">
    <source>
        <dbReference type="SAM" id="Phobius"/>
    </source>
</evidence>
<keyword evidence="2" id="KW-1003">Cell membrane</keyword>
<protein>
    <submittedName>
        <fullName evidence="7">Na/Pi symporter</fullName>
    </submittedName>
</protein>
<reference evidence="7" key="1">
    <citation type="submission" date="2023-06" db="EMBL/GenBank/DDBJ databases">
        <title>Genomic of Agaribacillus aureum.</title>
        <authorList>
            <person name="Wang G."/>
        </authorList>
    </citation>
    <scope>NUCLEOTIDE SEQUENCE</scope>
    <source>
        <strain evidence="7">BMA12</strain>
    </source>
</reference>
<keyword evidence="4 6" id="KW-1133">Transmembrane helix</keyword>
<feature type="transmembrane region" description="Helical" evidence="6">
    <location>
        <begin position="100"/>
        <end position="120"/>
    </location>
</feature>
<dbReference type="PANTHER" id="PTHR10010:SF46">
    <property type="entry name" value="SODIUM-DEPENDENT PHOSPHATE TRANSPORT PROTEIN 2B"/>
    <property type="match status" value="1"/>
</dbReference>
<dbReference type="RefSeq" id="WP_346761318.1">
    <property type="nucleotide sequence ID" value="NZ_JAUJEB010000007.1"/>
</dbReference>
<dbReference type="NCBIfam" id="NF037997">
    <property type="entry name" value="Na_Pi_symport"/>
    <property type="match status" value="2"/>
</dbReference>
<keyword evidence="3 6" id="KW-0812">Transmembrane</keyword>
<keyword evidence="8" id="KW-1185">Reference proteome</keyword>
<feature type="transmembrane region" description="Helical" evidence="6">
    <location>
        <begin position="60"/>
        <end position="88"/>
    </location>
</feature>
<dbReference type="Pfam" id="PF02690">
    <property type="entry name" value="Na_Pi_cotrans"/>
    <property type="match status" value="2"/>
</dbReference>
<gene>
    <name evidence="7" type="ORF">QQ020_28150</name>
</gene>
<evidence type="ECO:0000313" key="7">
    <source>
        <dbReference type="EMBL" id="MDN5215983.1"/>
    </source>
</evidence>
<evidence type="ECO:0000256" key="4">
    <source>
        <dbReference type="ARBA" id="ARBA00022989"/>
    </source>
</evidence>
<evidence type="ECO:0000313" key="8">
    <source>
        <dbReference type="Proteomes" id="UP001172083"/>
    </source>
</evidence>
<proteinExistence type="predicted"/>
<feature type="transmembrane region" description="Helical" evidence="6">
    <location>
        <begin position="351"/>
        <end position="371"/>
    </location>
</feature>
<evidence type="ECO:0000256" key="1">
    <source>
        <dbReference type="ARBA" id="ARBA00004651"/>
    </source>
</evidence>
<organism evidence="7 8">
    <name type="scientific">Agaribacillus aureus</name>
    <dbReference type="NCBI Taxonomy" id="3051825"/>
    <lineage>
        <taxon>Bacteria</taxon>
        <taxon>Pseudomonadati</taxon>
        <taxon>Bacteroidota</taxon>
        <taxon>Cytophagia</taxon>
        <taxon>Cytophagales</taxon>
        <taxon>Splendidivirgaceae</taxon>
        <taxon>Agaribacillus</taxon>
    </lineage>
</organism>
<comment type="caution">
    <text evidence="7">The sequence shown here is derived from an EMBL/GenBank/DDBJ whole genome shotgun (WGS) entry which is preliminary data.</text>
</comment>
<evidence type="ECO:0000256" key="3">
    <source>
        <dbReference type="ARBA" id="ARBA00022692"/>
    </source>
</evidence>
<dbReference type="Proteomes" id="UP001172083">
    <property type="component" value="Unassembled WGS sequence"/>
</dbReference>
<accession>A0ABT8LDY2</accession>
<comment type="subcellular location">
    <subcellularLocation>
        <location evidence="1">Cell membrane</location>
        <topology evidence="1">Multi-pass membrane protein</topology>
    </subcellularLocation>
</comment>
<keyword evidence="5 6" id="KW-0472">Membrane</keyword>
<name>A0ABT8LDY2_9BACT</name>
<feature type="transmembrane region" description="Helical" evidence="6">
    <location>
        <begin position="16"/>
        <end position="39"/>
    </location>
</feature>
<dbReference type="EMBL" id="JAUJEB010000007">
    <property type="protein sequence ID" value="MDN5215983.1"/>
    <property type="molecule type" value="Genomic_DNA"/>
</dbReference>
<feature type="transmembrane region" description="Helical" evidence="6">
    <location>
        <begin position="309"/>
        <end position="331"/>
    </location>
</feature>
<feature type="transmembrane region" description="Helical" evidence="6">
    <location>
        <begin position="202"/>
        <end position="224"/>
    </location>
</feature>
<sequence>MPTNLGNIKWSNLVDYLWQTMLIIASLIFFFFTISLMSIAFKHLGKTTVESILYTTSNPFIGLFIGLLITAIIQSSSTSTSMIVAVVATGSLTLENAVPMIMGANIGTTLTSSLVALSFVTNKRAFRRAVSAGVIHDFLNILLTLILLPLELLYGFLSFFASGIGYRISTIDKGLFNEGYLSILSTLTLASEKFVALFNNKILAVIISFILLLVSIKFLSRIIYRRLIGKSKENFRNYFFKNKFQSFSFGLILTSAVQSSSITTSLVVPLVANRTISLKNCFPYIVGANLGTTVTAFLAALFKNEAAISIAVIHFVFNFSGILLFLLLPFFKELPIALARYFSRKVQQFRYIGFAYVIILFFLLPFSLIYFNKDKVSKKFSGTAGNIHTSATDQDRDNQKTVKTAYLMD</sequence>
<feature type="transmembrane region" description="Helical" evidence="6">
    <location>
        <begin position="141"/>
        <end position="166"/>
    </location>
</feature>
<evidence type="ECO:0000256" key="5">
    <source>
        <dbReference type="ARBA" id="ARBA00023136"/>
    </source>
</evidence>
<evidence type="ECO:0000256" key="2">
    <source>
        <dbReference type="ARBA" id="ARBA00022475"/>
    </source>
</evidence>
<dbReference type="InterPro" id="IPR003841">
    <property type="entry name" value="Na/Pi_transpt"/>
</dbReference>
<dbReference type="PANTHER" id="PTHR10010">
    <property type="entry name" value="SOLUTE CARRIER FAMILY 34 SODIUM PHOSPHATE , MEMBER 2-RELATED"/>
    <property type="match status" value="1"/>
</dbReference>
<feature type="transmembrane region" description="Helical" evidence="6">
    <location>
        <begin position="284"/>
        <end position="302"/>
    </location>
</feature>